<protein>
    <recommendedName>
        <fullName evidence="4">DUF1499 domain-containing protein</fullName>
    </recommendedName>
</protein>
<dbReference type="KEGG" id="gso:PH603_04395"/>
<organism evidence="2 3">
    <name type="scientific">Gimibacter soli</name>
    <dbReference type="NCBI Taxonomy" id="3024400"/>
    <lineage>
        <taxon>Bacteria</taxon>
        <taxon>Pseudomonadati</taxon>
        <taxon>Pseudomonadota</taxon>
        <taxon>Alphaproteobacteria</taxon>
        <taxon>Kordiimonadales</taxon>
        <taxon>Temperatibacteraceae</taxon>
        <taxon>Gimibacter</taxon>
    </lineage>
</organism>
<evidence type="ECO:0000313" key="3">
    <source>
        <dbReference type="Proteomes" id="UP001217500"/>
    </source>
</evidence>
<gene>
    <name evidence="2" type="ORF">PH603_04395</name>
</gene>
<dbReference type="EMBL" id="CP116805">
    <property type="protein sequence ID" value="WCL54997.1"/>
    <property type="molecule type" value="Genomic_DNA"/>
</dbReference>
<evidence type="ECO:0008006" key="4">
    <source>
        <dbReference type="Google" id="ProtNLM"/>
    </source>
</evidence>
<dbReference type="Proteomes" id="UP001217500">
    <property type="component" value="Chromosome"/>
</dbReference>
<accession>A0AAE9XRM3</accession>
<keyword evidence="3" id="KW-1185">Reference proteome</keyword>
<dbReference type="AlphaFoldDB" id="A0AAE9XRM3"/>
<feature type="transmembrane region" description="Helical" evidence="1">
    <location>
        <begin position="7"/>
        <end position="27"/>
    </location>
</feature>
<proteinExistence type="predicted"/>
<keyword evidence="1" id="KW-0812">Transmembrane</keyword>
<dbReference type="RefSeq" id="WP_289504744.1">
    <property type="nucleotide sequence ID" value="NZ_CP116805.1"/>
</dbReference>
<sequence>MIDRFRQIAIFVSLIVVVGLVVLYMMVQMGGGDTLFGDREGNLEPVDFATLAYMPDQNGFLMCDEATCTAAAADGPTLRFEADAARLRQVLADFTDDNPTVRTHRFDLATSQFDFLERLPGADFPAVVTVQVIDMGPGLSGLVMYSRQPIGDSSKADHADRMARWSRMLNERLAR</sequence>
<reference evidence="2" key="1">
    <citation type="submission" date="2023-01" db="EMBL/GenBank/DDBJ databases">
        <title>The genome sequence of Kordiimonadaceae bacterium 6D33.</title>
        <authorList>
            <person name="Liu Y."/>
        </authorList>
    </citation>
    <scope>NUCLEOTIDE SEQUENCE</scope>
    <source>
        <strain evidence="2">6D33</strain>
    </source>
</reference>
<evidence type="ECO:0000256" key="1">
    <source>
        <dbReference type="SAM" id="Phobius"/>
    </source>
</evidence>
<evidence type="ECO:0000313" key="2">
    <source>
        <dbReference type="EMBL" id="WCL54997.1"/>
    </source>
</evidence>
<keyword evidence="1" id="KW-0472">Membrane</keyword>
<keyword evidence="1" id="KW-1133">Transmembrane helix</keyword>
<name>A0AAE9XRM3_9PROT</name>